<dbReference type="PANTHER" id="PTHR33164:SF43">
    <property type="entry name" value="HTH-TYPE TRANSCRIPTIONAL REPRESSOR YETL"/>
    <property type="match status" value="1"/>
</dbReference>
<dbReference type="SMART" id="SM00347">
    <property type="entry name" value="HTH_MARR"/>
    <property type="match status" value="1"/>
</dbReference>
<dbReference type="InterPro" id="IPR039422">
    <property type="entry name" value="MarR/SlyA-like"/>
</dbReference>
<accession>A0ABU8H5V1</accession>
<name>A0ABU8H5V1_9SPHN</name>
<evidence type="ECO:0000313" key="2">
    <source>
        <dbReference type="EMBL" id="MEI5688328.1"/>
    </source>
</evidence>
<protein>
    <submittedName>
        <fullName evidence="2">MarR family winged helix-turn-helix transcriptional regulator</fullName>
    </submittedName>
</protein>
<dbReference type="RefSeq" id="WP_037536937.1">
    <property type="nucleotide sequence ID" value="NZ_JBBBDM010000008.1"/>
</dbReference>
<dbReference type="PANTHER" id="PTHR33164">
    <property type="entry name" value="TRANSCRIPTIONAL REGULATOR, MARR FAMILY"/>
    <property type="match status" value="1"/>
</dbReference>
<evidence type="ECO:0000259" key="1">
    <source>
        <dbReference type="PROSITE" id="PS50995"/>
    </source>
</evidence>
<proteinExistence type="predicted"/>
<dbReference type="InterPro" id="IPR000835">
    <property type="entry name" value="HTH_MarR-typ"/>
</dbReference>
<dbReference type="EMBL" id="JBBBDM010000008">
    <property type="protein sequence ID" value="MEI5688328.1"/>
    <property type="molecule type" value="Genomic_DNA"/>
</dbReference>
<reference evidence="2 3" key="1">
    <citation type="journal article" date="2013" name="Int. J. Syst. Evol. Microbiol.">
        <title>Sphingomonas kyungheensis sp. nov., a bacterium with ginsenoside-converting activity isolated from soil of a ginseng field.</title>
        <authorList>
            <person name="Son H.M."/>
            <person name="Yang J.E."/>
            <person name="Park Y."/>
            <person name="Han C.K."/>
            <person name="Kim S.G."/>
            <person name="Kook M."/>
            <person name="Yi T.H."/>
        </authorList>
    </citation>
    <scope>NUCLEOTIDE SEQUENCE [LARGE SCALE GENOMIC DNA]</scope>
    <source>
        <strain evidence="2 3">LMG 26582</strain>
    </source>
</reference>
<gene>
    <name evidence="2" type="ORF">V8201_14655</name>
</gene>
<feature type="domain" description="HTH marR-type" evidence="1">
    <location>
        <begin position="1"/>
        <end position="140"/>
    </location>
</feature>
<dbReference type="InterPro" id="IPR036388">
    <property type="entry name" value="WH-like_DNA-bd_sf"/>
</dbReference>
<dbReference type="Pfam" id="PF12802">
    <property type="entry name" value="MarR_2"/>
    <property type="match status" value="1"/>
</dbReference>
<dbReference type="InterPro" id="IPR036390">
    <property type="entry name" value="WH_DNA-bd_sf"/>
</dbReference>
<evidence type="ECO:0000313" key="3">
    <source>
        <dbReference type="Proteomes" id="UP001367771"/>
    </source>
</evidence>
<organism evidence="2 3">
    <name type="scientific">Sphingomonas kyungheensis</name>
    <dbReference type="NCBI Taxonomy" id="1069987"/>
    <lineage>
        <taxon>Bacteria</taxon>
        <taxon>Pseudomonadati</taxon>
        <taxon>Pseudomonadota</taxon>
        <taxon>Alphaproteobacteria</taxon>
        <taxon>Sphingomonadales</taxon>
        <taxon>Sphingomonadaceae</taxon>
        <taxon>Sphingomonas</taxon>
    </lineage>
</organism>
<sequence length="149" mass="15999">MPQLDLDRYVPFFLSSIGNKLSRGASRIYLARFGIGVNEWRLLANLKVRGTASAGAICEASGIDKAAASRATGRLQALGLVQAVPDRADARSRALSLTPAGEAMHDAIIRIALDRERALLAGLDAAERDQLIALLGKLYANVDRLDRDS</sequence>
<dbReference type="Proteomes" id="UP001367771">
    <property type="component" value="Unassembled WGS sequence"/>
</dbReference>
<keyword evidence="3" id="KW-1185">Reference proteome</keyword>
<dbReference type="PROSITE" id="PS50995">
    <property type="entry name" value="HTH_MARR_2"/>
    <property type="match status" value="1"/>
</dbReference>
<comment type="caution">
    <text evidence="2">The sequence shown here is derived from an EMBL/GenBank/DDBJ whole genome shotgun (WGS) entry which is preliminary data.</text>
</comment>
<dbReference type="PRINTS" id="PR00598">
    <property type="entry name" value="HTHMARR"/>
</dbReference>
<dbReference type="Gene3D" id="1.10.10.10">
    <property type="entry name" value="Winged helix-like DNA-binding domain superfamily/Winged helix DNA-binding domain"/>
    <property type="match status" value="1"/>
</dbReference>
<dbReference type="SUPFAM" id="SSF46785">
    <property type="entry name" value="Winged helix' DNA-binding domain"/>
    <property type="match status" value="1"/>
</dbReference>